<dbReference type="PANTHER" id="PTHR43190:SF3">
    <property type="entry name" value="N-ACETYL-D-GLUCOSAMINE KINASE"/>
    <property type="match status" value="1"/>
</dbReference>
<reference evidence="2" key="3">
    <citation type="submission" date="2024-01" db="EMBL/GenBank/DDBJ databases">
        <authorList>
            <person name="Coelho M.A."/>
            <person name="David-Palma M."/>
            <person name="Shea T."/>
            <person name="Sun S."/>
            <person name="Cuomo C.A."/>
            <person name="Heitman J."/>
        </authorList>
    </citation>
    <scope>NUCLEOTIDE SEQUENCE</scope>
    <source>
        <strain evidence="2">CBS 7841</strain>
    </source>
</reference>
<reference evidence="2" key="2">
    <citation type="journal article" date="2022" name="Elife">
        <title>Obligate sexual reproduction of a homothallic fungus closely related to the Cryptococcus pathogenic species complex.</title>
        <authorList>
            <person name="Passer A.R."/>
            <person name="Clancey S.A."/>
            <person name="Shea T."/>
            <person name="David-Palma M."/>
            <person name="Averette A.F."/>
            <person name="Boekhout T."/>
            <person name="Porcel B.M."/>
            <person name="Nowrousian M."/>
            <person name="Cuomo C.A."/>
            <person name="Sun S."/>
            <person name="Heitman J."/>
            <person name="Coelho M.A."/>
        </authorList>
    </citation>
    <scope>NUCLEOTIDE SEQUENCE</scope>
    <source>
        <strain evidence="2">CBS 7841</strain>
    </source>
</reference>
<reference evidence="2" key="1">
    <citation type="submission" date="2016-06" db="EMBL/GenBank/DDBJ databases">
        <authorList>
            <person name="Cuomo C."/>
            <person name="Litvintseva A."/>
            <person name="Heitman J."/>
            <person name="Chen Y."/>
            <person name="Sun S."/>
            <person name="Springer D."/>
            <person name="Dromer F."/>
            <person name="Young S."/>
            <person name="Zeng Q."/>
            <person name="Chapman S."/>
            <person name="Gujja S."/>
            <person name="Saif S."/>
            <person name="Birren B."/>
        </authorList>
    </citation>
    <scope>NUCLEOTIDE SEQUENCE</scope>
    <source>
        <strain evidence="2">CBS 7841</strain>
    </source>
</reference>
<dbReference type="PANTHER" id="PTHR43190">
    <property type="entry name" value="N-ACETYL-D-GLUCOSAMINE KINASE"/>
    <property type="match status" value="1"/>
</dbReference>
<dbReference type="Gene3D" id="3.30.420.40">
    <property type="match status" value="1"/>
</dbReference>
<feature type="region of interest" description="Disordered" evidence="1">
    <location>
        <begin position="126"/>
        <end position="160"/>
    </location>
</feature>
<name>A0AAJ8JVA6_9TREE</name>
<evidence type="ECO:0008006" key="4">
    <source>
        <dbReference type="Google" id="ProtNLM"/>
    </source>
</evidence>
<dbReference type="InterPro" id="IPR052519">
    <property type="entry name" value="Euk-type_GlcNAc_Kinase"/>
</dbReference>
<dbReference type="RefSeq" id="XP_066069807.1">
    <property type="nucleotide sequence ID" value="XM_066213710.1"/>
</dbReference>
<feature type="region of interest" description="Disordered" evidence="1">
    <location>
        <begin position="304"/>
        <end position="330"/>
    </location>
</feature>
<dbReference type="KEGG" id="cdep:91088533"/>
<dbReference type="Proteomes" id="UP000094043">
    <property type="component" value="Chromosome 5"/>
</dbReference>
<dbReference type="GeneID" id="91088533"/>
<protein>
    <recommendedName>
        <fullName evidence="4">N-acetyl-D-glucosamine kinase</fullName>
    </recommendedName>
</protein>
<gene>
    <name evidence="2" type="ORF">L203_104323</name>
</gene>
<proteinExistence type="predicted"/>
<evidence type="ECO:0000313" key="2">
    <source>
        <dbReference type="EMBL" id="WVN89107.1"/>
    </source>
</evidence>
<dbReference type="SUPFAM" id="SSF53067">
    <property type="entry name" value="Actin-like ATPase domain"/>
    <property type="match status" value="1"/>
</dbReference>
<evidence type="ECO:0000313" key="3">
    <source>
        <dbReference type="Proteomes" id="UP000094043"/>
    </source>
</evidence>
<dbReference type="AlphaFoldDB" id="A0AAJ8JVA6"/>
<accession>A0AAJ8JVA6</accession>
<keyword evidence="3" id="KW-1185">Reference proteome</keyword>
<evidence type="ECO:0000256" key="1">
    <source>
        <dbReference type="SAM" id="MobiDB-lite"/>
    </source>
</evidence>
<sequence length="424" mass="44857">MRFILCADGGGSKVNVVIKSVDGLEVRGSAGPSNSVGYTLAVQSLLLATYRALAQLPPTMLPSDLVIPPLEPVLGSHLPFTQLAQNQLPTPPSSVGSASFAQQYLPPVMNPIAHGHQQSLASLPLSLHPANLSPNSSRPTTPATVEPRLQPRGHTRTKLPPINTPIFRSAWLGLAGISCRADEEAFARVIAAPLGLDESRVKVTNALSLHMDHVLALVAGTGTVGRTIKVREGRRRGLPLEDVAVVRGWGYLTNDPLDLISIASLTSSGMVEEDEGEATSRRNALIAGAARIVFKWAFPEDEMLRGGSSGMPTPPGSEGGDSDRESMVGQEEEMETASHLAALHLAKQAIKPLVELVLSLLGDQTVVKPHRSVLALGGGLMMSEGYRRLLLDGLAKQGILFGRTVVVRDAAGEGARGLGRVEWG</sequence>
<dbReference type="InterPro" id="IPR043129">
    <property type="entry name" value="ATPase_NBD"/>
</dbReference>
<dbReference type="EMBL" id="CP143788">
    <property type="protein sequence ID" value="WVN89107.1"/>
    <property type="molecule type" value="Genomic_DNA"/>
</dbReference>
<organism evidence="2 3">
    <name type="scientific">Cryptococcus depauperatus CBS 7841</name>
    <dbReference type="NCBI Taxonomy" id="1295531"/>
    <lineage>
        <taxon>Eukaryota</taxon>
        <taxon>Fungi</taxon>
        <taxon>Dikarya</taxon>
        <taxon>Basidiomycota</taxon>
        <taxon>Agaricomycotina</taxon>
        <taxon>Tremellomycetes</taxon>
        <taxon>Tremellales</taxon>
        <taxon>Cryptococcaceae</taxon>
        <taxon>Cryptococcus</taxon>
    </lineage>
</organism>
<feature type="compositionally biased region" description="Low complexity" evidence="1">
    <location>
        <begin position="126"/>
        <end position="137"/>
    </location>
</feature>